<dbReference type="PANTHER" id="PTHR43434:SF1">
    <property type="entry name" value="PHOSPHOGLYCOLATE PHOSPHATASE"/>
    <property type="match status" value="1"/>
</dbReference>
<organism evidence="1 2">
    <name type="scientific">Streptomyces coeruleoprunus</name>
    <dbReference type="NCBI Taxonomy" id="285563"/>
    <lineage>
        <taxon>Bacteria</taxon>
        <taxon>Bacillati</taxon>
        <taxon>Actinomycetota</taxon>
        <taxon>Actinomycetes</taxon>
        <taxon>Kitasatosporales</taxon>
        <taxon>Streptomycetaceae</taxon>
        <taxon>Streptomyces</taxon>
    </lineage>
</organism>
<accession>A0ABV9XBA1</accession>
<reference evidence="2" key="1">
    <citation type="journal article" date="2019" name="Int. J. Syst. Evol. Microbiol.">
        <title>The Global Catalogue of Microorganisms (GCM) 10K type strain sequencing project: providing services to taxonomists for standard genome sequencing and annotation.</title>
        <authorList>
            <consortium name="The Broad Institute Genomics Platform"/>
            <consortium name="The Broad Institute Genome Sequencing Center for Infectious Disease"/>
            <person name="Wu L."/>
            <person name="Ma J."/>
        </authorList>
    </citation>
    <scope>NUCLEOTIDE SEQUENCE [LARGE SCALE GENOMIC DNA]</scope>
    <source>
        <strain evidence="2">CGMCC 4.1648</strain>
    </source>
</reference>
<dbReference type="EMBL" id="JBHSJD010000007">
    <property type="protein sequence ID" value="MFC5022726.1"/>
    <property type="molecule type" value="Genomic_DNA"/>
</dbReference>
<dbReference type="GO" id="GO:0016787">
    <property type="term" value="F:hydrolase activity"/>
    <property type="evidence" value="ECO:0007669"/>
    <property type="project" value="UniProtKB-KW"/>
</dbReference>
<dbReference type="InterPro" id="IPR050155">
    <property type="entry name" value="HAD-like_hydrolase_sf"/>
</dbReference>
<proteinExistence type="predicted"/>
<evidence type="ECO:0000313" key="2">
    <source>
        <dbReference type="Proteomes" id="UP001595829"/>
    </source>
</evidence>
<dbReference type="CDD" id="cd01427">
    <property type="entry name" value="HAD_like"/>
    <property type="match status" value="1"/>
</dbReference>
<dbReference type="RefSeq" id="WP_345690596.1">
    <property type="nucleotide sequence ID" value="NZ_BAABIT010000001.1"/>
</dbReference>
<dbReference type="InterPro" id="IPR023214">
    <property type="entry name" value="HAD_sf"/>
</dbReference>
<dbReference type="Proteomes" id="UP001595829">
    <property type="component" value="Unassembled WGS sequence"/>
</dbReference>
<name>A0ABV9XBA1_9ACTN</name>
<dbReference type="Pfam" id="PF00702">
    <property type="entry name" value="Hydrolase"/>
    <property type="match status" value="1"/>
</dbReference>
<protein>
    <submittedName>
        <fullName evidence="1">HAD family hydrolase</fullName>
        <ecNumber evidence="1">3.-.-.-</ecNumber>
    </submittedName>
</protein>
<evidence type="ECO:0000313" key="1">
    <source>
        <dbReference type="EMBL" id="MFC5022726.1"/>
    </source>
</evidence>
<comment type="caution">
    <text evidence="1">The sequence shown here is derived from an EMBL/GenBank/DDBJ whole genome shotgun (WGS) entry which is preliminary data.</text>
</comment>
<sequence>MVADPLASIVSGRAGILLDFDGPVCNVFAGLPAPSVARDLASLVCRLDASLAEEVQGVEDPMEVHRISQKGGRDLLVRVEDALTQAELAAVEVAGDPVPGADEVLFSALSSRRRVAVVSNNSAECVRAFLRRHELEWLVDAVIGRPAYRPDLMKPSPHLVFQAIEALQNQPNGCVLVGDSVTDAEAALAAGVGAIGYANKPHKSAALSAAGADAVITDMGTLGKVLYDDQLGCCR</sequence>
<dbReference type="InterPro" id="IPR036412">
    <property type="entry name" value="HAD-like_sf"/>
</dbReference>
<gene>
    <name evidence="1" type="ORF">ACFPM3_11345</name>
</gene>
<keyword evidence="1" id="KW-0378">Hydrolase</keyword>
<dbReference type="SUPFAM" id="SSF56784">
    <property type="entry name" value="HAD-like"/>
    <property type="match status" value="1"/>
</dbReference>
<dbReference type="PANTHER" id="PTHR43434">
    <property type="entry name" value="PHOSPHOGLYCOLATE PHOSPHATASE"/>
    <property type="match status" value="1"/>
</dbReference>
<dbReference type="EC" id="3.-.-.-" evidence="1"/>
<keyword evidence="2" id="KW-1185">Reference proteome</keyword>
<dbReference type="Gene3D" id="3.40.50.1000">
    <property type="entry name" value="HAD superfamily/HAD-like"/>
    <property type="match status" value="1"/>
</dbReference>